<dbReference type="RefSeq" id="WP_081152981.1">
    <property type="nucleotide sequence ID" value="NZ_CP020465.1"/>
</dbReference>
<protein>
    <recommendedName>
        <fullName evidence="3">KfrA N-terminal DNA-binding domain-containing protein</fullName>
    </recommendedName>
</protein>
<evidence type="ECO:0008006" key="3">
    <source>
        <dbReference type="Google" id="ProtNLM"/>
    </source>
</evidence>
<sequence length="109" mass="12100">MTIFDEISVIANKLANDGKVPSVALIKSRLSQTVPLPKIISALKNWHHDPEFINAPQKDITTKASTVKKANPEEISLLIANALAPLQQEIIELKQQVKQLLENQLAKKQ</sequence>
<evidence type="ECO:0000313" key="1">
    <source>
        <dbReference type="EMBL" id="ASP49170.1"/>
    </source>
</evidence>
<keyword evidence="2" id="KW-1185">Reference proteome</keyword>
<accession>A0A222GBG1</accession>
<dbReference type="KEGG" id="cber:B5D82_16190"/>
<dbReference type="EMBL" id="CP020465">
    <property type="protein sequence ID" value="ASP49170.1"/>
    <property type="molecule type" value="Genomic_DNA"/>
</dbReference>
<gene>
    <name evidence="1" type="ORF">B5D82_16190</name>
</gene>
<dbReference type="OrthoDB" id="6314559at2"/>
<evidence type="ECO:0000313" key="2">
    <source>
        <dbReference type="Proteomes" id="UP000202259"/>
    </source>
</evidence>
<organism evidence="1 2">
    <name type="scientific">Cognaticolwellia beringensis</name>
    <dbReference type="NCBI Taxonomy" id="1967665"/>
    <lineage>
        <taxon>Bacteria</taxon>
        <taxon>Pseudomonadati</taxon>
        <taxon>Pseudomonadota</taxon>
        <taxon>Gammaproteobacteria</taxon>
        <taxon>Alteromonadales</taxon>
        <taxon>Colwelliaceae</taxon>
        <taxon>Cognaticolwellia</taxon>
    </lineage>
</organism>
<dbReference type="Proteomes" id="UP000202259">
    <property type="component" value="Chromosome"/>
</dbReference>
<proteinExistence type="predicted"/>
<name>A0A222GBG1_9GAMM</name>
<reference evidence="1 2" key="1">
    <citation type="submission" date="2017-08" db="EMBL/GenBank/DDBJ databases">
        <title>Complete genome of Colwellia sp. NB097-1, a psychrophile bacterium ioslated from Bering Sea.</title>
        <authorList>
            <person name="Chen X."/>
        </authorList>
    </citation>
    <scope>NUCLEOTIDE SEQUENCE [LARGE SCALE GENOMIC DNA]</scope>
    <source>
        <strain evidence="1 2">NB097-1</strain>
    </source>
</reference>
<dbReference type="AlphaFoldDB" id="A0A222GBG1"/>